<sequence>MKKELKGKKLKSSNNCISKNLKEEKKKKKKKKFVNFNNIADKCCEENKNKLNYLYSKVNPNELKILSKKQNILEGYDKKTIKHNLYKINNFQNNSYVSGDKNKNCYISDTADSKNTYETKNKNINKNNKKVYVPNFNSNLKNNNKDKKSLNENGISFKQSNYNLLKDNYDKNENLILKKKNFKNKNFSRSSCKNTNYFLNSSNKLNLAYTHKIYKNNYNVFCNNYSKNNKNKNLKNENTYNYSKVNKSYYGDTSKYKNNNSNAAYPNNNLSINNNNCIDSFDNRYFDDENKKFGIDNKFYIGRNYNSNVYNNNDYNENICNINNNNDNNFNMNNYPYKEMNYSLNYSKNILNNEKKLKELKNENINSEEILNNLEIKEKLNKIKIDDQNLLLSNMESKLNILCDILKYILYVNENNCIHIIKYVVYILKYIKKDLDSLGDSHIHFNIFVITLNLYSCLCVKVFTQNNTLKIITIKCLVLIFEILIKLKKNSFNLSYVLFLYINYLKNNKNGIDILKKKKSIKSKTVNNDEKIYIKLLNSFLNLFSYCSESQSNLVRMESLKSFCYILNMLYENKMKRRKEIKNSDKYFLFSKNLIMDCLLTKKGNFLKAFTSSKMIFLQKYNLNFFNNCGDFSSYHKENSEHVKKEIKMLSEYSNVFYCNTNKNYTQKKKNNNSCKSNIATNEQTYKNAPINLTNNNKIDEGHFNENIKEKDIISNEETYKTSDKNLGKKTKTRSLVLLTNFEIVLNSEPNSGWLTNKIDDEDENILLFIFKIFDLFIDIYHDREIYEIILKSIVFFLNHVNVNIFSYVTYLIIKISNIIPINKSFFNKYISVLLKNLNKDRRKHIFIMLSYCKYERDGIFVLLNILSNLCLYNFNFRTNIHLINNEYNENNVLTTTMEDENIYTSLNAKEKNNIDELQDNNDTNMNEVYVIDNVIYNNEEWYYIHSILIMLSFNYSSIIYNFFFNKFRKNFIQNCNKFFPYFNLFEWTYKFCYFISKNSFDENFEKKIITNQKNFNTLDDFSDFSMNFIANNTSSNKNENDKNIYKEEMSLELLSYQLYAFLEYPHCVKLNLSYNEISFCFLYIVFLLNFFFNKKISFFEENCFFFKRGIWQLIHEQANLKTSNFLDYLVILKNFHFCYVSNNKDLVILFDNINHIFIDTHKKKKKYTYYSNEIMEDTMEIVTETNIKNIKNKIEEVDARINKSKLMENNILCENVDSYILNDNFNGNEEITNTSLNDCYKSLCNNNHFQNLASFPENNLILMNMNIKKNMDEKKNKIEIETIKKKELKEKRTKDESKEEKEIELNEIEKKNIYFRQSYIKYSENLVDAINENIVSKVLFLIHLRENVRNKHYLCYEFFLRKLIIDLVSVQLIHKHNFFNTLYECSTNPILSEDFFINNFKRKTKHVFDLNSYNFESSDLNNEEKNFCDIVDLSDISYFSKSNDIKTSKNDNENNGINKNNKKNKMNSKSYISLNEIGNLNNEIGNVIFEGNQGKVNKKNTNSELIDENKNNINCMQSIYRRCKDEIFFKENANLKFLKYKIKIMNDKEKIKTIRKKLDLKNKFQEYFYHKKLININHKINKNLIKIFYLFNNNYFHSLNISYIFNYILNKIYDENNFLYNVLLNHFDNFSIYESELYNLKNKEINLFNDLLNNLKKINHVEILKERGYLKHVLVGLYRIFKEKSIDNDLYSVNVVINNILKKIINHIENDDFINYKNCIKFPFLLLSFFDVKVKLIFEIESYQSYEFEKDFKKILHFLPYYINDFFSSLYLCIEYEELFIINNTEKKKNLNQRNNNEINIKEMLYSNDDNNLLTYNFMVENILSEDYSLKHLKSLNKNNKKDTKNSLFAKRKKLKVMNQSMINDSDFNLDERYLRKNCIEKKKEETKICKKINKSNYHKIDIREWNVKRCTLNNIKNNFSNHYRNIIHIEFKKNIEVNFDYYSTLPIKCKVNFCYHNFKNNLFYTFPLAQTKNIYIHPLPTIIKE</sequence>
<evidence type="ECO:0000313" key="4">
    <source>
        <dbReference type="Proteomes" id="UP000220158"/>
    </source>
</evidence>
<dbReference type="OMA" id="EYFYHKK"/>
<keyword evidence="1" id="KW-0175">Coiled coil</keyword>
<dbReference type="EMBL" id="CVMU01000401">
    <property type="protein sequence ID" value="CRG85358.1"/>
    <property type="molecule type" value="Genomic_DNA"/>
</dbReference>
<keyword evidence="2" id="KW-0812">Transmembrane</keyword>
<feature type="transmembrane region" description="Helical" evidence="2">
    <location>
        <begin position="942"/>
        <end position="964"/>
    </location>
</feature>
<feature type="transmembrane region" description="Helical" evidence="2">
    <location>
        <begin position="1073"/>
        <end position="1093"/>
    </location>
</feature>
<protein>
    <submittedName>
        <fullName evidence="3">Uncharacterized protein</fullName>
    </submittedName>
</protein>
<keyword evidence="4" id="KW-1185">Reference proteome</keyword>
<dbReference type="Proteomes" id="UP000220158">
    <property type="component" value="Unassembled WGS sequence"/>
</dbReference>
<reference evidence="3 4" key="1">
    <citation type="submission" date="2015-04" db="EMBL/GenBank/DDBJ databases">
        <authorList>
            <consortium name="Pathogen Informatics"/>
        </authorList>
    </citation>
    <scope>NUCLEOTIDE SEQUENCE [LARGE SCALE GENOMIC DNA]</scope>
    <source>
        <strain evidence="3 4">SGS1</strain>
    </source>
</reference>
<accession>A0A1J1GKH2</accession>
<name>A0A1J1GKH2_PLARL</name>
<feature type="coiled-coil region" evidence="1">
    <location>
        <begin position="1272"/>
        <end position="1312"/>
    </location>
</feature>
<gene>
    <name evidence="3" type="ORF">PRELSG_0009100</name>
</gene>
<keyword evidence="2" id="KW-0472">Membrane</keyword>
<evidence type="ECO:0000256" key="1">
    <source>
        <dbReference type="SAM" id="Coils"/>
    </source>
</evidence>
<dbReference type="KEGG" id="prel:PRELSG_0009100"/>
<keyword evidence="2" id="KW-1133">Transmembrane helix</keyword>
<evidence type="ECO:0000256" key="2">
    <source>
        <dbReference type="SAM" id="Phobius"/>
    </source>
</evidence>
<evidence type="ECO:0000313" key="3">
    <source>
        <dbReference type="EMBL" id="CRG85358.1"/>
    </source>
</evidence>
<dbReference type="GeneID" id="39734008"/>
<organism evidence="3 4">
    <name type="scientific">Plasmodium relictum</name>
    <dbReference type="NCBI Taxonomy" id="85471"/>
    <lineage>
        <taxon>Eukaryota</taxon>
        <taxon>Sar</taxon>
        <taxon>Alveolata</taxon>
        <taxon>Apicomplexa</taxon>
        <taxon>Aconoidasida</taxon>
        <taxon>Haemosporida</taxon>
        <taxon>Plasmodiidae</taxon>
        <taxon>Plasmodium</taxon>
        <taxon>Plasmodium (Haemamoeba)</taxon>
    </lineage>
</organism>
<proteinExistence type="predicted"/>
<dbReference type="OrthoDB" id="377778at2759"/>
<dbReference type="VEuPathDB" id="PlasmoDB:PRELSG_0009100"/>
<dbReference type="RefSeq" id="XP_028531284.1">
    <property type="nucleotide sequence ID" value="XM_028677023.1"/>
</dbReference>
<feature type="coiled-coil region" evidence="1">
    <location>
        <begin position="343"/>
        <end position="377"/>
    </location>
</feature>